<dbReference type="SUPFAM" id="SSF64484">
    <property type="entry name" value="beta and beta-prime subunits of DNA dependent RNA-polymerase"/>
    <property type="match status" value="1"/>
</dbReference>
<evidence type="ECO:0000259" key="12">
    <source>
        <dbReference type="Pfam" id="PF04563"/>
    </source>
</evidence>
<keyword evidence="7" id="KW-0862">Zinc</keyword>
<evidence type="ECO:0000259" key="14">
    <source>
        <dbReference type="Pfam" id="PF04566"/>
    </source>
</evidence>
<dbReference type="Pfam" id="PF04560">
    <property type="entry name" value="RNA_pol_Rpb2_7"/>
    <property type="match status" value="1"/>
</dbReference>
<dbReference type="Pfam" id="PF00562">
    <property type="entry name" value="RNA_pol_Rpb2_6"/>
    <property type="match status" value="1"/>
</dbReference>
<feature type="domain" description="RNA polymerase Rpb2" evidence="14">
    <location>
        <begin position="555"/>
        <end position="616"/>
    </location>
</feature>
<keyword evidence="3" id="KW-0240">DNA-directed RNA polymerase</keyword>
<evidence type="ECO:0000256" key="2">
    <source>
        <dbReference type="ARBA" id="ARBA00012418"/>
    </source>
</evidence>
<evidence type="ECO:0000313" key="15">
    <source>
        <dbReference type="EMBL" id="QHU33444.1"/>
    </source>
</evidence>
<feature type="domain" description="DNA-directed RNA polymerase subunit 2 hybrid-binding" evidence="9">
    <location>
        <begin position="686"/>
        <end position="1058"/>
    </location>
</feature>
<dbReference type="PROSITE" id="PS01166">
    <property type="entry name" value="RNA_POL_BETA"/>
    <property type="match status" value="1"/>
</dbReference>
<dbReference type="CDD" id="cd00653">
    <property type="entry name" value="RNA_pol_B_RPB2"/>
    <property type="match status" value="1"/>
</dbReference>
<evidence type="ECO:0000259" key="13">
    <source>
        <dbReference type="Pfam" id="PF04565"/>
    </source>
</evidence>
<dbReference type="Gene3D" id="3.90.1110.10">
    <property type="entry name" value="RNA polymerase Rpb2, domain 2"/>
    <property type="match status" value="1"/>
</dbReference>
<keyword evidence="4" id="KW-0808">Transferase</keyword>
<dbReference type="EMBL" id="MN740557">
    <property type="protein sequence ID" value="QHU33444.1"/>
    <property type="molecule type" value="Genomic_DNA"/>
</dbReference>
<dbReference type="InterPro" id="IPR007645">
    <property type="entry name" value="RNA_pol_Rpb2_3"/>
</dbReference>
<dbReference type="Pfam" id="PF04563">
    <property type="entry name" value="RNA_pol_Rpb2_1"/>
    <property type="match status" value="1"/>
</dbReference>
<dbReference type="Pfam" id="PF04561">
    <property type="entry name" value="RNA_pol_Rpb2_2"/>
    <property type="match status" value="1"/>
</dbReference>
<keyword evidence="8" id="KW-0804">Transcription</keyword>
<dbReference type="Gene3D" id="3.90.1800.10">
    <property type="entry name" value="RNA polymerase alpha subunit dimerisation domain"/>
    <property type="match status" value="1"/>
</dbReference>
<dbReference type="InterPro" id="IPR007641">
    <property type="entry name" value="RNA_pol_Rpb2_7"/>
</dbReference>
<feature type="domain" description="RNA polymerase beta subunit protrusion" evidence="12">
    <location>
        <begin position="23"/>
        <end position="424"/>
    </location>
</feature>
<name>A0A6C0LV55_9ZZZZ</name>
<evidence type="ECO:0000256" key="5">
    <source>
        <dbReference type="ARBA" id="ARBA00022695"/>
    </source>
</evidence>
<dbReference type="EC" id="2.7.7.6" evidence="2"/>
<dbReference type="PANTHER" id="PTHR20856">
    <property type="entry name" value="DNA-DIRECTED RNA POLYMERASE I SUBUNIT 2"/>
    <property type="match status" value="1"/>
</dbReference>
<organism evidence="15">
    <name type="scientific">viral metagenome</name>
    <dbReference type="NCBI Taxonomy" id="1070528"/>
    <lineage>
        <taxon>unclassified sequences</taxon>
        <taxon>metagenomes</taxon>
        <taxon>organismal metagenomes</taxon>
    </lineage>
</organism>
<dbReference type="AlphaFoldDB" id="A0A6C0LV55"/>
<dbReference type="InterPro" id="IPR007121">
    <property type="entry name" value="RNA_pol_bsu_CS"/>
</dbReference>
<dbReference type="Gene3D" id="2.40.270.10">
    <property type="entry name" value="DNA-directed RNA polymerase, subunit 2, domain 6"/>
    <property type="match status" value="1"/>
</dbReference>
<evidence type="ECO:0000259" key="11">
    <source>
        <dbReference type="Pfam" id="PF04561"/>
    </source>
</evidence>
<accession>A0A6C0LV55</accession>
<reference evidence="15" key="1">
    <citation type="journal article" date="2020" name="Nature">
        <title>Giant virus diversity and host interactions through global metagenomics.</title>
        <authorList>
            <person name="Schulz F."/>
            <person name="Roux S."/>
            <person name="Paez-Espino D."/>
            <person name="Jungbluth S."/>
            <person name="Walsh D.A."/>
            <person name="Denef V.J."/>
            <person name="McMahon K.D."/>
            <person name="Konstantinidis K.T."/>
            <person name="Eloe-Fadrosh E.A."/>
            <person name="Kyrpides N.C."/>
            <person name="Woyke T."/>
        </authorList>
    </citation>
    <scope>NUCLEOTIDE SEQUENCE</scope>
    <source>
        <strain evidence="15">GVMAG-S-1016704-121</strain>
    </source>
</reference>
<dbReference type="InterPro" id="IPR015712">
    <property type="entry name" value="DNA-dir_RNA_pol_su2"/>
</dbReference>
<dbReference type="InterPro" id="IPR007642">
    <property type="entry name" value="RNA_pol_Rpb2_2"/>
</dbReference>
<dbReference type="InterPro" id="IPR007120">
    <property type="entry name" value="DNA-dir_RNAP_su2_dom"/>
</dbReference>
<evidence type="ECO:0000256" key="1">
    <source>
        <dbReference type="ARBA" id="ARBA00006835"/>
    </source>
</evidence>
<feature type="domain" description="RNA polymerase Rpb2" evidence="10">
    <location>
        <begin position="1060"/>
        <end position="1154"/>
    </location>
</feature>
<dbReference type="Gene3D" id="3.90.1070.20">
    <property type="match status" value="1"/>
</dbReference>
<proteinExistence type="inferred from homology"/>
<dbReference type="GO" id="GO:0032549">
    <property type="term" value="F:ribonucleoside binding"/>
    <property type="evidence" value="ECO:0007669"/>
    <property type="project" value="InterPro"/>
</dbReference>
<dbReference type="GO" id="GO:0003899">
    <property type="term" value="F:DNA-directed RNA polymerase activity"/>
    <property type="evidence" value="ECO:0007669"/>
    <property type="project" value="UniProtKB-EC"/>
</dbReference>
<dbReference type="Gene3D" id="2.40.50.150">
    <property type="match status" value="1"/>
</dbReference>
<dbReference type="InterPro" id="IPR007644">
    <property type="entry name" value="RNA_pol_bsu_protrusion"/>
</dbReference>
<dbReference type="InterPro" id="IPR014724">
    <property type="entry name" value="RNA_pol_RPB2_OB-fold"/>
</dbReference>
<keyword evidence="6" id="KW-0479">Metal-binding</keyword>
<evidence type="ECO:0000256" key="8">
    <source>
        <dbReference type="ARBA" id="ARBA00023163"/>
    </source>
</evidence>
<comment type="similarity">
    <text evidence="1">Belongs to the RNA polymerase beta chain family.</text>
</comment>
<evidence type="ECO:0000256" key="3">
    <source>
        <dbReference type="ARBA" id="ARBA00022478"/>
    </source>
</evidence>
<evidence type="ECO:0000256" key="6">
    <source>
        <dbReference type="ARBA" id="ARBA00022723"/>
    </source>
</evidence>
<dbReference type="Gene3D" id="3.90.1100.10">
    <property type="match status" value="1"/>
</dbReference>
<dbReference type="GO" id="GO:0003677">
    <property type="term" value="F:DNA binding"/>
    <property type="evidence" value="ECO:0007669"/>
    <property type="project" value="InterPro"/>
</dbReference>
<dbReference type="GO" id="GO:0000428">
    <property type="term" value="C:DNA-directed RNA polymerase complex"/>
    <property type="evidence" value="ECO:0007669"/>
    <property type="project" value="UniProtKB-KW"/>
</dbReference>
<dbReference type="GO" id="GO:0046872">
    <property type="term" value="F:metal ion binding"/>
    <property type="evidence" value="ECO:0007669"/>
    <property type="project" value="UniProtKB-KW"/>
</dbReference>
<dbReference type="Pfam" id="PF04566">
    <property type="entry name" value="RNA_pol_Rpb2_4"/>
    <property type="match status" value="1"/>
</dbReference>
<dbReference type="Pfam" id="PF04565">
    <property type="entry name" value="RNA_pol_Rpb2_3"/>
    <property type="match status" value="1"/>
</dbReference>
<dbReference type="InterPro" id="IPR037034">
    <property type="entry name" value="RNA_pol_Rpb2_2_sf"/>
</dbReference>
<evidence type="ECO:0000259" key="9">
    <source>
        <dbReference type="Pfam" id="PF00562"/>
    </source>
</evidence>
<dbReference type="InterPro" id="IPR007646">
    <property type="entry name" value="RNA_pol_Rpb2_4"/>
</dbReference>
<feature type="domain" description="RNA polymerase Rpb2" evidence="11">
    <location>
        <begin position="226"/>
        <end position="374"/>
    </location>
</feature>
<evidence type="ECO:0000259" key="10">
    <source>
        <dbReference type="Pfam" id="PF04560"/>
    </source>
</evidence>
<sequence length="1156" mass="128348">MFSNIEDATWSVIGDYINSVSPVAHQIESYDHFIENQLPYIISEGSDISYMHSSGKVSHHVHFTNPSVNRPAIQESDGFYKPITPHIARLRGLTYSSTVVVDVIHDRINHTVSPPTLINRKVFRNVIIAQIPVMVRSKLCYLADVSENDLSADAKKHECKVDPGGYFIISGNEKTLIPQTKIRTNHVFIFPSKHGEKHKYTAEVRSCHEAKLRSTSTIYMNINDISNGEVPVITCKLPFLKSNLSVFILFRMLGAESTDDIINYIGNIPKDTEAILRIMLDSDTKQNYSRDAIMDWVGRNVTSDTTRATKESREKYIDHIITSELAPHMGLVNNPETNKKKMIFIGHMIQRLMSVATGQEVVDDRDDFINKRIDSAGALLALLLRQHHRGNAMQGLSTQLRKQVESPREATFNVGEIVSHKKITSGLKFAFATGTWGISRGGGTANGGQTGVVQILPRLTTMATLGASRKINTPIAREGRTAGPRMLHPSSWGLVCCSDTPEGQACGLVSNLAMTTRIRIGAPMQPIAILLMTLDHTIDISTATSHERYIGYALHVNGTIVGYAITIDQIKEIATQMRSLRRHGNLPFDCSISISNDNSLFVNSDHGALLRPLIIRDRYHDFVCMAMQNPAVVPNKYTRMLREGIIEYIDSAEQTNMRVAIHHTDIEQDEYTHIEIHPALLTGICVSQIPFCDHNQSPRIAYQAAQCKQAIGLYTTNFAERLDTVGHVLATPQKPLVTTRLEELLGTSVVRSGAVPIVAIMCYSGFNQDDSVLLNQSSIDRGLFTSFAYHTIRDEEKGTGADIERFENPKNIPGCSGMKEADYSKIDDKGMPIIGKTFYNGDVLIGKVVSMSLLQADPKEGEVRRDTKRDRSHVLRTDEPVVVDAVFFSKTPEGHGYVKVRTRAIRIPMVGDKFSSRHGQKGVCGVTMPAADFPCTADGVAPDIIINPHAIPSRMTIGMLMEMVLSKVACYEGETQDGTPFTGNNIELIADRLETHGMQRYGNEMLYNGMSGEILESMIFIAPCYYQRLKHMVVDKSHARNRGAQQLLTRAPTEGRSRDGGLRIGEMEKDSIISHGAGDVAKDRLFEQSDIFECVACEKCGHFAREGTDDTSVKNSGMWCEHCKTGEHCTHTQLPYSMKLLIQELAAAHISATLEF</sequence>
<evidence type="ECO:0000256" key="4">
    <source>
        <dbReference type="ARBA" id="ARBA00022679"/>
    </source>
</evidence>
<keyword evidence="5" id="KW-0548">Nucleotidyltransferase</keyword>
<feature type="domain" description="RNA polymerase Rpb2" evidence="13">
    <location>
        <begin position="454"/>
        <end position="518"/>
    </location>
</feature>
<evidence type="ECO:0000256" key="7">
    <source>
        <dbReference type="ARBA" id="ARBA00022833"/>
    </source>
</evidence>
<dbReference type="InterPro" id="IPR037033">
    <property type="entry name" value="DNA-dir_RNAP_su2_hyb_sf"/>
</dbReference>
<protein>
    <recommendedName>
        <fullName evidence="2">DNA-directed RNA polymerase</fullName>
        <ecNumber evidence="2">2.7.7.6</ecNumber>
    </recommendedName>
</protein>
<dbReference type="GO" id="GO:0006351">
    <property type="term" value="P:DNA-templated transcription"/>
    <property type="evidence" value="ECO:0007669"/>
    <property type="project" value="InterPro"/>
</dbReference>